<evidence type="ECO:0000256" key="2">
    <source>
        <dbReference type="SAM" id="Phobius"/>
    </source>
</evidence>
<evidence type="ECO:0000256" key="1">
    <source>
        <dbReference type="SAM" id="MobiDB-lite"/>
    </source>
</evidence>
<evidence type="ECO:0000313" key="4">
    <source>
        <dbReference type="EMBL" id="OGY92929.1"/>
    </source>
</evidence>
<dbReference type="PROSITE" id="PS50234">
    <property type="entry name" value="VWFA"/>
    <property type="match status" value="1"/>
</dbReference>
<dbReference type="Pfam" id="PF13519">
    <property type="entry name" value="VWA_2"/>
    <property type="match status" value="1"/>
</dbReference>
<feature type="domain" description="VWFA" evidence="3">
    <location>
        <begin position="186"/>
        <end position="335"/>
    </location>
</feature>
<protein>
    <recommendedName>
        <fullName evidence="3">VWFA domain-containing protein</fullName>
    </recommendedName>
</protein>
<reference evidence="4 5" key="1">
    <citation type="journal article" date="2016" name="Nat. Commun.">
        <title>Thousands of microbial genomes shed light on interconnected biogeochemical processes in an aquifer system.</title>
        <authorList>
            <person name="Anantharaman K."/>
            <person name="Brown C.T."/>
            <person name="Hug L.A."/>
            <person name="Sharon I."/>
            <person name="Castelle C.J."/>
            <person name="Probst A.J."/>
            <person name="Thomas B.C."/>
            <person name="Singh A."/>
            <person name="Wilkins M.J."/>
            <person name="Karaoz U."/>
            <person name="Brodie E.L."/>
            <person name="Williams K.H."/>
            <person name="Hubbard S.S."/>
            <person name="Banfield J.F."/>
        </authorList>
    </citation>
    <scope>NUCLEOTIDE SEQUENCE [LARGE SCALE GENOMIC DNA]</scope>
</reference>
<sequence length="335" mass="37661">MIFVNQITHLHRAACGPAMEVLVIPLFLAGALLAGAAYAAYQIIRQHRQKKRDEERRQQEQEDAQRRRAQSGVNEQPSIEKIVFDPIRSKDQALEDLVRATTFTSRQMIVGEKIVGIEEVPSQIPADDIMIRPMNGMGELPRVLPKAQMLPDDMFYAQAAAGQLPVTEHIEHVSLTEPVWGKSRKVLIVVQDISMSMQEHNRIRWAIRLNERLIDRCSKEDAAYVLLPFSGAPESPRTARNEPERGELRRGLTRVLGLSPTGTNIDAALAAALSHLEEQEYDEIRILLVTDGTEGVSGLTVERLKKSGAFLHTVVINPQHDMLQSISNRYDELRD</sequence>
<feature type="compositionally biased region" description="Basic and acidic residues" evidence="1">
    <location>
        <begin position="51"/>
        <end position="66"/>
    </location>
</feature>
<dbReference type="InterPro" id="IPR002035">
    <property type="entry name" value="VWF_A"/>
</dbReference>
<proteinExistence type="predicted"/>
<dbReference type="AlphaFoldDB" id="A0A1G2BWN0"/>
<evidence type="ECO:0000313" key="5">
    <source>
        <dbReference type="Proteomes" id="UP000177349"/>
    </source>
</evidence>
<dbReference type="InterPro" id="IPR036465">
    <property type="entry name" value="vWFA_dom_sf"/>
</dbReference>
<organism evidence="4 5">
    <name type="scientific">Candidatus Komeilibacteria bacterium RIFCSPLOWO2_01_FULL_53_11</name>
    <dbReference type="NCBI Taxonomy" id="1798552"/>
    <lineage>
        <taxon>Bacteria</taxon>
        <taxon>Candidatus Komeiliibacteriota</taxon>
    </lineage>
</organism>
<accession>A0A1G2BWN0</accession>
<comment type="caution">
    <text evidence="4">The sequence shown here is derived from an EMBL/GenBank/DDBJ whole genome shotgun (WGS) entry which is preliminary data.</text>
</comment>
<dbReference type="EMBL" id="MHKN01000005">
    <property type="protein sequence ID" value="OGY92929.1"/>
    <property type="molecule type" value="Genomic_DNA"/>
</dbReference>
<dbReference type="Gene3D" id="3.40.50.410">
    <property type="entry name" value="von Willebrand factor, type A domain"/>
    <property type="match status" value="1"/>
</dbReference>
<dbReference type="Proteomes" id="UP000177349">
    <property type="component" value="Unassembled WGS sequence"/>
</dbReference>
<evidence type="ECO:0000259" key="3">
    <source>
        <dbReference type="PROSITE" id="PS50234"/>
    </source>
</evidence>
<feature type="region of interest" description="Disordered" evidence="1">
    <location>
        <begin position="51"/>
        <end position="75"/>
    </location>
</feature>
<feature type="transmembrane region" description="Helical" evidence="2">
    <location>
        <begin position="22"/>
        <end position="41"/>
    </location>
</feature>
<keyword evidence="2" id="KW-0812">Transmembrane</keyword>
<name>A0A1G2BWN0_9BACT</name>
<keyword evidence="2" id="KW-1133">Transmembrane helix</keyword>
<gene>
    <name evidence="4" type="ORF">A3B31_03575</name>
</gene>
<keyword evidence="2" id="KW-0472">Membrane</keyword>
<dbReference type="SUPFAM" id="SSF53300">
    <property type="entry name" value="vWA-like"/>
    <property type="match status" value="1"/>
</dbReference>